<dbReference type="InterPro" id="IPR028082">
    <property type="entry name" value="Peripla_BP_I"/>
</dbReference>
<name>A0A346XZ91_9ACTN</name>
<dbReference type="SUPFAM" id="SSF53822">
    <property type="entry name" value="Periplasmic binding protein-like I"/>
    <property type="match status" value="1"/>
</dbReference>
<evidence type="ECO:0000256" key="1">
    <source>
        <dbReference type="SAM" id="MobiDB-lite"/>
    </source>
</evidence>
<evidence type="ECO:0000313" key="2">
    <source>
        <dbReference type="EMBL" id="AXV07538.1"/>
    </source>
</evidence>
<gene>
    <name evidence="2" type="ORF">DVS28_a2859</name>
</gene>
<organism evidence="2 3">
    <name type="scientific">Euzebya pacifica</name>
    <dbReference type="NCBI Taxonomy" id="1608957"/>
    <lineage>
        <taxon>Bacteria</taxon>
        <taxon>Bacillati</taxon>
        <taxon>Actinomycetota</taxon>
        <taxon>Nitriliruptoria</taxon>
        <taxon>Euzebyales</taxon>
    </lineage>
</organism>
<protein>
    <submittedName>
        <fullName evidence="2">Uncharacterized protein</fullName>
    </submittedName>
</protein>
<proteinExistence type="predicted"/>
<evidence type="ECO:0000313" key="3">
    <source>
        <dbReference type="Proteomes" id="UP000264006"/>
    </source>
</evidence>
<dbReference type="InterPro" id="IPR006311">
    <property type="entry name" value="TAT_signal"/>
</dbReference>
<dbReference type="PROSITE" id="PS51318">
    <property type="entry name" value="TAT"/>
    <property type="match status" value="1"/>
</dbReference>
<reference evidence="2 3" key="1">
    <citation type="submission" date="2018-09" db="EMBL/GenBank/DDBJ databases">
        <title>Complete genome sequence of Euzebya sp. DY32-46 isolated from seawater of Pacific Ocean.</title>
        <authorList>
            <person name="Xu L."/>
            <person name="Wu Y.-H."/>
            <person name="Xu X.-W."/>
        </authorList>
    </citation>
    <scope>NUCLEOTIDE SEQUENCE [LARGE SCALE GENOMIC DNA]</scope>
    <source>
        <strain evidence="2 3">DY32-46</strain>
    </source>
</reference>
<dbReference type="AlphaFoldDB" id="A0A346XZ91"/>
<dbReference type="EMBL" id="CP031165">
    <property type="protein sequence ID" value="AXV07538.1"/>
    <property type="molecule type" value="Genomic_DNA"/>
</dbReference>
<dbReference type="Proteomes" id="UP000264006">
    <property type="component" value="Chromosome"/>
</dbReference>
<sequence length="367" mass="37080">MQTLTRRQLGLGGAAALAAAASSTLLQPAGGTTMRLGLGAMKPTNLRIGAILPTSPWDAELPRRLVAGLREALAAPGWLSTEIVERDVEGGIIGIQQAGSELLAEDVDVLLAVTNPLAADRVVIDASDAAVPLLVSTFGAMTARGLGRPEVPAVVHGLHMADAGAALGAWTVRHNGPRVGVLARDREAMFDLLSEFGRGVTSAGGTLVTVEVVHEVGQVADALDRMHAAGIDTLHLEVGGVDAPTYLDVVTSSSVAGLPRTAGPSAGDPGATSCASWGSGQDPAHQLGVETGSLLAAAVRRGRGRMAPMAGLSFTTERGTVSIDPRTGVSSGPVFLGGSADVVAVPPGAHGSLVQPVTGVLSEYGCF</sequence>
<accession>A0A346XZ91</accession>
<dbReference type="RefSeq" id="WP_164710533.1">
    <property type="nucleotide sequence ID" value="NZ_CP031165.1"/>
</dbReference>
<feature type="region of interest" description="Disordered" evidence="1">
    <location>
        <begin position="259"/>
        <end position="279"/>
    </location>
</feature>
<dbReference type="KEGG" id="euz:DVS28_a2859"/>
<keyword evidence="3" id="KW-1185">Reference proteome</keyword>